<organism evidence="4 5">
    <name type="scientific">Wenyingzhuangia heitensis</name>
    <dbReference type="NCBI Taxonomy" id="1487859"/>
    <lineage>
        <taxon>Bacteria</taxon>
        <taxon>Pseudomonadati</taxon>
        <taxon>Bacteroidota</taxon>
        <taxon>Flavobacteriia</taxon>
        <taxon>Flavobacteriales</taxon>
        <taxon>Flavobacteriaceae</taxon>
        <taxon>Wenyingzhuangia</taxon>
    </lineage>
</organism>
<dbReference type="Pfam" id="PF16295">
    <property type="entry name" value="TetR_C_10"/>
    <property type="match status" value="1"/>
</dbReference>
<keyword evidence="5" id="KW-1185">Reference proteome</keyword>
<dbReference type="InterPro" id="IPR032551">
    <property type="entry name" value="BscR_C"/>
</dbReference>
<gene>
    <name evidence="4" type="ORF">FHR24_002909</name>
</gene>
<dbReference type="InterPro" id="IPR001647">
    <property type="entry name" value="HTH_TetR"/>
</dbReference>
<dbReference type="PANTHER" id="PTHR43479:SF11">
    <property type="entry name" value="ACREF_ENVCD OPERON REPRESSOR-RELATED"/>
    <property type="match status" value="1"/>
</dbReference>
<dbReference type="EMBL" id="JAASQL010000006">
    <property type="protein sequence ID" value="NIJ46422.1"/>
    <property type="molecule type" value="Genomic_DNA"/>
</dbReference>
<reference evidence="4 5" key="1">
    <citation type="submission" date="2020-03" db="EMBL/GenBank/DDBJ databases">
        <title>Genomic Encyclopedia of Type Strains, Phase IV (KMG-IV): sequencing the most valuable type-strain genomes for metagenomic binning, comparative biology and taxonomic classification.</title>
        <authorList>
            <person name="Goeker M."/>
        </authorList>
    </citation>
    <scope>NUCLEOTIDE SEQUENCE [LARGE SCALE GENOMIC DNA]</scope>
    <source>
        <strain evidence="4 5">DSM 101599</strain>
    </source>
</reference>
<evidence type="ECO:0000259" key="3">
    <source>
        <dbReference type="PROSITE" id="PS50977"/>
    </source>
</evidence>
<protein>
    <submittedName>
        <fullName evidence="4">AcrR family transcriptional regulator</fullName>
    </submittedName>
</protein>
<name>A0ABX0UC63_9FLAO</name>
<dbReference type="Pfam" id="PF00440">
    <property type="entry name" value="TetR_N"/>
    <property type="match status" value="1"/>
</dbReference>
<feature type="DNA-binding region" description="H-T-H motif" evidence="2">
    <location>
        <begin position="47"/>
        <end position="66"/>
    </location>
</feature>
<evidence type="ECO:0000256" key="1">
    <source>
        <dbReference type="ARBA" id="ARBA00023125"/>
    </source>
</evidence>
<evidence type="ECO:0000313" key="4">
    <source>
        <dbReference type="EMBL" id="NIJ46422.1"/>
    </source>
</evidence>
<proteinExistence type="predicted"/>
<dbReference type="InterPro" id="IPR050624">
    <property type="entry name" value="HTH-type_Tx_Regulator"/>
</dbReference>
<dbReference type="RefSeq" id="WP_243846564.1">
    <property type="nucleotide sequence ID" value="NZ_JAASQL010000006.1"/>
</dbReference>
<dbReference type="InterPro" id="IPR009057">
    <property type="entry name" value="Homeodomain-like_sf"/>
</dbReference>
<accession>A0ABX0UC63</accession>
<comment type="caution">
    <text evidence="4">The sequence shown here is derived from an EMBL/GenBank/DDBJ whole genome shotgun (WGS) entry which is preliminary data.</text>
</comment>
<evidence type="ECO:0000256" key="2">
    <source>
        <dbReference type="PROSITE-ProRule" id="PRU00335"/>
    </source>
</evidence>
<dbReference type="PROSITE" id="PS50977">
    <property type="entry name" value="HTH_TETR_2"/>
    <property type="match status" value="1"/>
</dbReference>
<dbReference type="Proteomes" id="UP000745859">
    <property type="component" value="Unassembled WGS sequence"/>
</dbReference>
<dbReference type="Gene3D" id="1.10.357.10">
    <property type="entry name" value="Tetracycline Repressor, domain 2"/>
    <property type="match status" value="1"/>
</dbReference>
<dbReference type="PANTHER" id="PTHR43479">
    <property type="entry name" value="ACREF/ENVCD OPERON REPRESSOR-RELATED"/>
    <property type="match status" value="1"/>
</dbReference>
<dbReference type="SUPFAM" id="SSF46689">
    <property type="entry name" value="Homeodomain-like"/>
    <property type="match status" value="1"/>
</dbReference>
<sequence>MNVHSFLLSLSYQIKHMVALSKSDIKRNALINATIKLVISNGFHATPMSKIAKEACISPGTIYLYYKNKQDLINNVYLHVKQKFTQAIFQNYTNNTPVEESFKIIWYQIADYRLKEVAEALFLSHCDNTPIIDDESRKEGIKHLQPLLDLWERGQIDGIIKKACPYVLYAYAVYPLAFLINAKQRDDYELTDESKEQAFKMAWDSIKITEHKS</sequence>
<feature type="domain" description="HTH tetR-type" evidence="3">
    <location>
        <begin position="24"/>
        <end position="84"/>
    </location>
</feature>
<dbReference type="PRINTS" id="PR00455">
    <property type="entry name" value="HTHTETR"/>
</dbReference>
<keyword evidence="1 2" id="KW-0238">DNA-binding</keyword>
<evidence type="ECO:0000313" key="5">
    <source>
        <dbReference type="Proteomes" id="UP000745859"/>
    </source>
</evidence>